<dbReference type="STRING" id="290317.Cpha266_0915"/>
<dbReference type="RefSeq" id="WP_011744790.1">
    <property type="nucleotide sequence ID" value="NC_008639.1"/>
</dbReference>
<dbReference type="Proteomes" id="UP000008701">
    <property type="component" value="Chromosome"/>
</dbReference>
<evidence type="ECO:0000313" key="1">
    <source>
        <dbReference type="EMBL" id="ABL64963.1"/>
    </source>
</evidence>
<accession>A1BEY6</accession>
<dbReference type="EMBL" id="CP000492">
    <property type="protein sequence ID" value="ABL64963.1"/>
    <property type="molecule type" value="Genomic_DNA"/>
</dbReference>
<dbReference type="SUPFAM" id="SSF55073">
    <property type="entry name" value="Nucleotide cyclase"/>
    <property type="match status" value="1"/>
</dbReference>
<sequence length="266" mass="29529">MKTPYTSNTLKDFLLSQPLTVDVEIDDEACGCFPVKCIEFEATVLYLGIHEFSRLSLELSPSGMLIYLNMFLLWTEESLESGNFCVVEKFLDNAVLLLFSKRFGSEDPFLDALRVARWIGEQDTLLFRPDIGIASGTVAAGFAGTARAFTASVFGRPVILAAGCAKMKPGGDLASCITFPAEEWGVRSFDEAFPAFDVQHPDKGRVKQPSTWTLGEVRTVEFPGSGRTSLRDVANFIHWMPKVSADKKAAEWLETIKTKGYFKNKR</sequence>
<organism evidence="1 2">
    <name type="scientific">Chlorobium phaeobacteroides (strain DSM 266 / SMG 266 / 2430)</name>
    <dbReference type="NCBI Taxonomy" id="290317"/>
    <lineage>
        <taxon>Bacteria</taxon>
        <taxon>Pseudomonadati</taxon>
        <taxon>Chlorobiota</taxon>
        <taxon>Chlorobiia</taxon>
        <taxon>Chlorobiales</taxon>
        <taxon>Chlorobiaceae</taxon>
        <taxon>Chlorobium/Pelodictyon group</taxon>
        <taxon>Chlorobium</taxon>
    </lineage>
</organism>
<dbReference type="OrthoDB" id="594359at2"/>
<protein>
    <recommendedName>
        <fullName evidence="3">Adenylate cyclase</fullName>
    </recommendedName>
</protein>
<dbReference type="AlphaFoldDB" id="A1BEY6"/>
<dbReference type="Gene3D" id="3.30.70.1230">
    <property type="entry name" value="Nucleotide cyclase"/>
    <property type="match status" value="1"/>
</dbReference>
<dbReference type="InterPro" id="IPR029787">
    <property type="entry name" value="Nucleotide_cyclase"/>
</dbReference>
<dbReference type="eggNOG" id="COG2114">
    <property type="taxonomic scope" value="Bacteria"/>
</dbReference>
<evidence type="ECO:0000313" key="2">
    <source>
        <dbReference type="Proteomes" id="UP000008701"/>
    </source>
</evidence>
<evidence type="ECO:0008006" key="3">
    <source>
        <dbReference type="Google" id="ProtNLM"/>
    </source>
</evidence>
<proteinExistence type="predicted"/>
<gene>
    <name evidence="1" type="ordered locus">Cpha266_0915</name>
</gene>
<dbReference type="HOGENOM" id="CLU_1065002_0_0_10"/>
<reference evidence="1 2" key="1">
    <citation type="submission" date="2006-12" db="EMBL/GenBank/DDBJ databases">
        <title>Complete sequence of Chlorobium phaeobacteroides DSM 266.</title>
        <authorList>
            <consortium name="US DOE Joint Genome Institute"/>
            <person name="Copeland A."/>
            <person name="Lucas S."/>
            <person name="Lapidus A."/>
            <person name="Barry K."/>
            <person name="Detter J.C."/>
            <person name="Glavina del Rio T."/>
            <person name="Hammon N."/>
            <person name="Israni S."/>
            <person name="Pitluck S."/>
            <person name="Goltsman E."/>
            <person name="Schmutz J."/>
            <person name="Larimer F."/>
            <person name="Land M."/>
            <person name="Hauser L."/>
            <person name="Mikhailova N."/>
            <person name="Li T."/>
            <person name="Overmann J."/>
            <person name="Bryant D.A."/>
            <person name="Richardson P."/>
        </authorList>
    </citation>
    <scope>NUCLEOTIDE SEQUENCE [LARGE SCALE GENOMIC DNA]</scope>
    <source>
        <strain evidence="1 2">DSM 266</strain>
    </source>
</reference>
<keyword evidence="2" id="KW-1185">Reference proteome</keyword>
<name>A1BEY6_CHLPD</name>
<dbReference type="KEGG" id="cph:Cpha266_0915"/>